<keyword evidence="4" id="KW-0346">Stress response</keyword>
<dbReference type="InterPro" id="IPR043129">
    <property type="entry name" value="ATPase_NBD"/>
</dbReference>
<dbReference type="GO" id="GO:0005524">
    <property type="term" value="F:ATP binding"/>
    <property type="evidence" value="ECO:0007669"/>
    <property type="project" value="UniProtKB-KW"/>
</dbReference>
<evidence type="ECO:0000256" key="2">
    <source>
        <dbReference type="ARBA" id="ARBA00022741"/>
    </source>
</evidence>
<evidence type="ECO:0000256" key="1">
    <source>
        <dbReference type="ARBA" id="ARBA00007381"/>
    </source>
</evidence>
<dbReference type="AlphaFoldDB" id="A0A1J0AE95"/>
<dbReference type="InterPro" id="IPR018181">
    <property type="entry name" value="Heat_shock_70_CS"/>
</dbReference>
<dbReference type="PRINTS" id="PR00301">
    <property type="entry name" value="HEATSHOCK70"/>
</dbReference>
<keyword evidence="2 6" id="KW-0547">Nucleotide-binding</keyword>
<organism evidence="7 8">
    <name type="scientific">Gloeomargarita lithophora Alchichica-D10</name>
    <dbReference type="NCBI Taxonomy" id="1188229"/>
    <lineage>
        <taxon>Bacteria</taxon>
        <taxon>Bacillati</taxon>
        <taxon>Cyanobacteriota</taxon>
        <taxon>Cyanophyceae</taxon>
        <taxon>Gloeomargaritales</taxon>
        <taxon>Gloeomargaritaceae</taxon>
        <taxon>Gloeomargarita</taxon>
    </lineage>
</organism>
<evidence type="ECO:0000256" key="3">
    <source>
        <dbReference type="ARBA" id="ARBA00022840"/>
    </source>
</evidence>
<dbReference type="EMBL" id="CP017675">
    <property type="protein sequence ID" value="APB34231.1"/>
    <property type="molecule type" value="Genomic_DNA"/>
</dbReference>
<dbReference type="KEGG" id="glt:GlitD10_1905"/>
<dbReference type="GO" id="GO:0140662">
    <property type="term" value="F:ATP-dependent protein folding chaperone"/>
    <property type="evidence" value="ECO:0007669"/>
    <property type="project" value="InterPro"/>
</dbReference>
<dbReference type="SUPFAM" id="SSF53067">
    <property type="entry name" value="Actin-like ATPase domain"/>
    <property type="match status" value="2"/>
</dbReference>
<dbReference type="Pfam" id="PF00012">
    <property type="entry name" value="HSP70"/>
    <property type="match status" value="2"/>
</dbReference>
<evidence type="ECO:0000256" key="5">
    <source>
        <dbReference type="ARBA" id="ARBA00023186"/>
    </source>
</evidence>
<evidence type="ECO:0000313" key="7">
    <source>
        <dbReference type="EMBL" id="APB34231.1"/>
    </source>
</evidence>
<sequence length="514" mass="57387">MDYAIDFGSSNTVIARRSPSTGQPETVVLPGLSQADGLIPTLVCAAEKSQFLCGQKVREYVQNTSPQTPIFHHFKRQLLQSPTSDYPQIKEVGAYFFQQVLRGLEQQNYPLDTLVLTTPVDAFESYRQWLTEQGRAWPFTQIRLLDEPTAAAIGYGVAASELVLVVDFGGGTLDLALVQLQRPGTQSHLGWILRSGERQFTANQKPSQAQVRAKVGLNLGGADIDRWIVDYLVQKQGLTLGDGMPLTPQIAEGLKIQLSAKPSSNELYFDPQTKINQNWFLERTELDQILREQGFFEQLDSTMNHLLEQARVQGYRPQDVDAVLLVGGTSRMPAVYQWLQGYFPATKIHPDRPLEAVAYGALGVNLTAKIEDFLYHSYGLRYWDKRRQGHHWHELIPAGHPYPSPEPLELILGASQPGQTTLELVLGELSYPTGTGAVYFHNGRLVLRPQGVTTPQAQVLNEAVLLPLEPPGQPGTDRIHLAFTVNQHRQLCLMARDLLTDQVLWQNQPILTLA</sequence>
<dbReference type="STRING" id="1188229.GlitD10_1905"/>
<reference evidence="7 8" key="1">
    <citation type="submission" date="2016-10" db="EMBL/GenBank/DDBJ databases">
        <title>Description of Gloeomargarita lithophora gen. nov., sp. nov., a thylakoid-bearing basal-branching cyanobacterium with intracellular carbonates, and proposal for Gloeomargaritales ord. nov.</title>
        <authorList>
            <person name="Moreira D."/>
            <person name="Tavera R."/>
            <person name="Benzerara K."/>
            <person name="Skouri-Panet F."/>
            <person name="Couradeau E."/>
            <person name="Gerard E."/>
            <person name="Loussert C."/>
            <person name="Novelo E."/>
            <person name="Zivanovic Y."/>
            <person name="Lopez-Garcia P."/>
        </authorList>
    </citation>
    <scope>NUCLEOTIDE SEQUENCE [LARGE SCALE GENOMIC DNA]</scope>
    <source>
        <strain evidence="7 8">D10</strain>
    </source>
</reference>
<keyword evidence="8" id="KW-1185">Reference proteome</keyword>
<evidence type="ECO:0000256" key="6">
    <source>
        <dbReference type="RuleBase" id="RU003322"/>
    </source>
</evidence>
<evidence type="ECO:0000313" key="8">
    <source>
        <dbReference type="Proteomes" id="UP000180235"/>
    </source>
</evidence>
<keyword evidence="5" id="KW-0143">Chaperone</keyword>
<proteinExistence type="inferred from homology"/>
<dbReference type="PANTHER" id="PTHR19375">
    <property type="entry name" value="HEAT SHOCK PROTEIN 70KDA"/>
    <property type="match status" value="1"/>
</dbReference>
<name>A0A1J0AE95_9CYAN</name>
<dbReference type="InterPro" id="IPR013126">
    <property type="entry name" value="Hsp_70_fam"/>
</dbReference>
<accession>A0A1J0AE95</accession>
<gene>
    <name evidence="7" type="ORF">GlitD10_1905</name>
</gene>
<evidence type="ECO:0000256" key="4">
    <source>
        <dbReference type="ARBA" id="ARBA00023016"/>
    </source>
</evidence>
<protein>
    <submittedName>
        <fullName evidence="7">DnaK-type molecular chaperone</fullName>
    </submittedName>
</protein>
<dbReference type="PROSITE" id="PS01036">
    <property type="entry name" value="HSP70_3"/>
    <property type="match status" value="1"/>
</dbReference>
<dbReference type="OrthoDB" id="416657at2"/>
<keyword evidence="3 6" id="KW-0067">ATP-binding</keyword>
<dbReference type="Gene3D" id="3.90.640.10">
    <property type="entry name" value="Actin, Chain A, domain 4"/>
    <property type="match status" value="1"/>
</dbReference>
<comment type="similarity">
    <text evidence="1 6">Belongs to the heat shock protein 70 family.</text>
</comment>
<dbReference type="Proteomes" id="UP000180235">
    <property type="component" value="Chromosome"/>
</dbReference>
<dbReference type="RefSeq" id="WP_071454705.1">
    <property type="nucleotide sequence ID" value="NZ_CP017675.1"/>
</dbReference>
<dbReference type="Gene3D" id="3.30.420.40">
    <property type="match status" value="2"/>
</dbReference>